<dbReference type="InParanoid" id="A0A2R5GP45"/>
<evidence type="ECO:0000313" key="2">
    <source>
        <dbReference type="EMBL" id="GBG31548.1"/>
    </source>
</evidence>
<keyword evidence="3" id="KW-1185">Reference proteome</keyword>
<feature type="region of interest" description="Disordered" evidence="1">
    <location>
        <begin position="150"/>
        <end position="191"/>
    </location>
</feature>
<gene>
    <name evidence="2" type="ORF">FCC1311_077722</name>
</gene>
<organism evidence="2 3">
    <name type="scientific">Hondaea fermentalgiana</name>
    <dbReference type="NCBI Taxonomy" id="2315210"/>
    <lineage>
        <taxon>Eukaryota</taxon>
        <taxon>Sar</taxon>
        <taxon>Stramenopiles</taxon>
        <taxon>Bigyra</taxon>
        <taxon>Labyrinthulomycetes</taxon>
        <taxon>Thraustochytrida</taxon>
        <taxon>Thraustochytriidae</taxon>
        <taxon>Hondaea</taxon>
    </lineage>
</organism>
<feature type="compositionally biased region" description="Acidic residues" evidence="1">
    <location>
        <begin position="276"/>
        <end position="285"/>
    </location>
</feature>
<feature type="compositionally biased region" description="Basic and acidic residues" evidence="1">
    <location>
        <begin position="182"/>
        <end position="191"/>
    </location>
</feature>
<accession>A0A2R5GP45</accession>
<sequence>MLRDLVVNDVIDRVKGMPGWSPELARKLETRWRELLAKAPQFIGYGADMAVSSNVSVVNENDRLAISPAGFPAERWPGPDADSILASGPCFFGLDASMANAYAQGRWSELEENGPLQFKAATLLPDEPPAPPSLESAADLDILDTKHIDETVVDESDGGHSDSDSDYGEEEQRRRKRTRSARAKETSAENKRLMAALEEDASVLETLRPLQVAAQIDHLHANHVSGWVKRLRTSTNAQGDAVWRLDMQAVFSRTNNTEVFLPSCSCELTMSAKANDDDDNDDDNDKEGTHGGL</sequence>
<proteinExistence type="predicted"/>
<name>A0A2R5GP45_9STRA</name>
<dbReference type="Proteomes" id="UP000241890">
    <property type="component" value="Unassembled WGS sequence"/>
</dbReference>
<evidence type="ECO:0000313" key="3">
    <source>
        <dbReference type="Proteomes" id="UP000241890"/>
    </source>
</evidence>
<dbReference type="EMBL" id="BEYU01000100">
    <property type="protein sequence ID" value="GBG31548.1"/>
    <property type="molecule type" value="Genomic_DNA"/>
</dbReference>
<feature type="region of interest" description="Disordered" evidence="1">
    <location>
        <begin position="271"/>
        <end position="293"/>
    </location>
</feature>
<protein>
    <submittedName>
        <fullName evidence="2">Uncharacterized protein</fullName>
    </submittedName>
</protein>
<reference evidence="2 3" key="1">
    <citation type="submission" date="2017-12" db="EMBL/GenBank/DDBJ databases">
        <title>Sequencing, de novo assembly and annotation of complete genome of a new Thraustochytrid species, strain FCC1311.</title>
        <authorList>
            <person name="Sedici K."/>
            <person name="Godart F."/>
            <person name="Aiese Cigliano R."/>
            <person name="Sanseverino W."/>
            <person name="Barakat M."/>
            <person name="Ortet P."/>
            <person name="Marechal E."/>
            <person name="Cagnac O."/>
            <person name="Amato A."/>
        </authorList>
    </citation>
    <scope>NUCLEOTIDE SEQUENCE [LARGE SCALE GENOMIC DNA]</scope>
</reference>
<comment type="caution">
    <text evidence="2">The sequence shown here is derived from an EMBL/GenBank/DDBJ whole genome shotgun (WGS) entry which is preliminary data.</text>
</comment>
<dbReference type="AlphaFoldDB" id="A0A2R5GP45"/>
<evidence type="ECO:0000256" key="1">
    <source>
        <dbReference type="SAM" id="MobiDB-lite"/>
    </source>
</evidence>